<dbReference type="SUPFAM" id="SSF52540">
    <property type="entry name" value="P-loop containing nucleoside triphosphate hydrolases"/>
    <property type="match status" value="1"/>
</dbReference>
<proteinExistence type="predicted"/>
<dbReference type="InterPro" id="IPR053199">
    <property type="entry name" value="cDPG_synthetase-like"/>
</dbReference>
<evidence type="ECO:0000313" key="1">
    <source>
        <dbReference type="EMBL" id="HEF87053.1"/>
    </source>
</evidence>
<dbReference type="AlphaFoldDB" id="A0A7C2BKD3"/>
<comment type="caution">
    <text evidence="1">The sequence shown here is derived from an EMBL/GenBank/DDBJ whole genome shotgun (WGS) entry which is preliminary data.</text>
</comment>
<organism evidence="1">
    <name type="scientific">Thermosphaera aggregans</name>
    <dbReference type="NCBI Taxonomy" id="54254"/>
    <lineage>
        <taxon>Archaea</taxon>
        <taxon>Thermoproteota</taxon>
        <taxon>Thermoprotei</taxon>
        <taxon>Desulfurococcales</taxon>
        <taxon>Desulfurococcaceae</taxon>
        <taxon>Thermosphaera</taxon>
    </lineage>
</organism>
<dbReference type="PANTHER" id="PTHR42869:SF1">
    <property type="entry name" value="SLL0572 PROTEIN"/>
    <property type="match status" value="1"/>
</dbReference>
<gene>
    <name evidence="1" type="ORF">ENP55_01860</name>
</gene>
<reference evidence="1" key="1">
    <citation type="journal article" date="2020" name="mSystems">
        <title>Genome- and Community-Level Interaction Insights into Carbon Utilization and Element Cycling Functions of Hydrothermarchaeota in Hydrothermal Sediment.</title>
        <authorList>
            <person name="Zhou Z."/>
            <person name="Liu Y."/>
            <person name="Xu W."/>
            <person name="Pan J."/>
            <person name="Luo Z.H."/>
            <person name="Li M."/>
        </authorList>
    </citation>
    <scope>NUCLEOTIDE SEQUENCE [LARGE SCALE GENOMIC DNA]</scope>
    <source>
        <strain evidence="1">SpSt-23</strain>
    </source>
</reference>
<name>A0A7C2BKD3_9CREN</name>
<dbReference type="PANTHER" id="PTHR42869">
    <property type="entry name" value="SLL0572 PROTEIN"/>
    <property type="match status" value="1"/>
</dbReference>
<dbReference type="InterPro" id="IPR027417">
    <property type="entry name" value="P-loop_NTPase"/>
</dbReference>
<sequence>MPRKVVILGASGRDFHNFNVFYRNNPEYRVVAFLQTQIPGISGRRYPPSLAGSLYPDGIPILSMDYLEDVVKAYGVEEAVLSYSDLTYEELGQVVSRVAAAGLTFKILGPMDTMIESIKPVLAITGVKTGAGKSMVSREFALEMRKRGLRVGIVRHPMPYGDLEKSAVQIFHSFSDLDKYEATVEEREEYEHYLKIGFPVYAGVDYGRILREMEKENDIILWDGGNNDWPFYKPDFMITVADAMRPGIEVSAFPGEINLRIADAIIINKADQAKPGAILKIKENIKTRNPDALISVAESEVTVDKPDLISGRKVLVIEDSPTVTHGGARYAAGYVAALKYGAEPVDPRPFATSFFKKMFEEYPHMGPVLPSTGYRPEQLRELEETINKAPVEAVVLGTPSDITRLIKVEKPVIKVEFKLKIIEGPCVKEYVDMFLEKARKKVV</sequence>
<dbReference type="EMBL" id="DSJT01000005">
    <property type="protein sequence ID" value="HEF87053.1"/>
    <property type="molecule type" value="Genomic_DNA"/>
</dbReference>
<accession>A0A7C2BKD3</accession>
<dbReference type="Gene3D" id="3.40.50.720">
    <property type="entry name" value="NAD(P)-binding Rossmann-like Domain"/>
    <property type="match status" value="1"/>
</dbReference>
<protein>
    <submittedName>
        <fullName evidence="1">GTPase</fullName>
    </submittedName>
</protein>